<dbReference type="InterPro" id="IPR011190">
    <property type="entry name" value="GlcNAc_Synth_fun"/>
</dbReference>
<comment type="catalytic activity">
    <reaction evidence="12 13">
        <text>L-glutamate + acetyl-CoA = N-acetyl-L-glutamate + CoA + H(+)</text>
        <dbReference type="Rhea" id="RHEA:24292"/>
        <dbReference type="ChEBI" id="CHEBI:15378"/>
        <dbReference type="ChEBI" id="CHEBI:29985"/>
        <dbReference type="ChEBI" id="CHEBI:44337"/>
        <dbReference type="ChEBI" id="CHEBI:57287"/>
        <dbReference type="ChEBI" id="CHEBI:57288"/>
        <dbReference type="EC" id="2.3.1.1"/>
    </reaction>
</comment>
<dbReference type="OrthoDB" id="5585968at2759"/>
<keyword evidence="8 13" id="KW-0808">Transferase</keyword>
<comment type="subcellular location">
    <subcellularLocation>
        <location evidence="2 13">Mitochondrion</location>
    </subcellularLocation>
</comment>
<dbReference type="GO" id="GO:0004042">
    <property type="term" value="F:L-glutamate N-acetyltransferase activity"/>
    <property type="evidence" value="ECO:0007669"/>
    <property type="project" value="InterPro"/>
</dbReference>
<evidence type="ECO:0000256" key="5">
    <source>
        <dbReference type="ARBA" id="ARBA00012697"/>
    </source>
</evidence>
<feature type="domain" description="N-acetyltransferase" evidence="14">
    <location>
        <begin position="443"/>
        <end position="602"/>
    </location>
</feature>
<evidence type="ECO:0000259" key="14">
    <source>
        <dbReference type="PROSITE" id="PS51731"/>
    </source>
</evidence>
<dbReference type="UniPathway" id="UPA00068">
    <property type="reaction ID" value="UER00106"/>
</dbReference>
<dbReference type="GeneID" id="34521037"/>
<comment type="similarity">
    <text evidence="4 13">Belongs to the acetyltransferase family.</text>
</comment>
<dbReference type="InterPro" id="IPR006855">
    <property type="entry name" value="Vertebrate-like_GNAT_dom"/>
</dbReference>
<evidence type="ECO:0000256" key="4">
    <source>
        <dbReference type="ARBA" id="ARBA00008694"/>
    </source>
</evidence>
<evidence type="ECO:0000313" key="16">
    <source>
        <dbReference type="Proteomes" id="UP000019384"/>
    </source>
</evidence>
<keyword evidence="7 13" id="KW-0028">Amino-acid biosynthesis</keyword>
<dbReference type="STRING" id="1382522.W6MM95"/>
<evidence type="ECO:0000256" key="3">
    <source>
        <dbReference type="ARBA" id="ARBA00004925"/>
    </source>
</evidence>
<evidence type="ECO:0000256" key="11">
    <source>
        <dbReference type="ARBA" id="ARBA00023315"/>
    </source>
</evidence>
<evidence type="ECO:0000313" key="15">
    <source>
        <dbReference type="EMBL" id="CDK27656.1"/>
    </source>
</evidence>
<evidence type="ECO:0000256" key="8">
    <source>
        <dbReference type="ARBA" id="ARBA00022679"/>
    </source>
</evidence>
<evidence type="ECO:0000256" key="12">
    <source>
        <dbReference type="ARBA" id="ARBA00048372"/>
    </source>
</evidence>
<protein>
    <recommendedName>
        <fullName evidence="6 13">Amino-acid acetyltransferase, mitochondrial</fullName>
        <ecNumber evidence="5 13">2.3.1.1</ecNumber>
    </recommendedName>
    <alternativeName>
        <fullName evidence="13">Glutamate N-acetyltransferase</fullName>
    </alternativeName>
    <alternativeName>
        <fullName evidence="13">N-acetylglutamate synthase</fullName>
    </alternativeName>
</protein>
<reference evidence="15" key="1">
    <citation type="submission" date="2013-12" db="EMBL/GenBank/DDBJ databases">
        <authorList>
            <person name="Genoscope - CEA"/>
        </authorList>
    </citation>
    <scope>NUCLEOTIDE SEQUENCE</scope>
    <source>
        <strain evidence="15">CBS 1993</strain>
    </source>
</reference>
<dbReference type="Pfam" id="PF04768">
    <property type="entry name" value="NAT"/>
    <property type="match status" value="1"/>
</dbReference>
<gene>
    <name evidence="15" type="ORF">KUCA_T00003635001</name>
</gene>
<sequence>MLLKANPGVPVLFRRFISTPKALRDFKSNLEIHKQLTKEKRDLILTILKSAASKREVRSYIQKYPLLKQNDIYDNSNLVRLENSQVEPGFRPETNTKYDEILKSVVDYTPAKGEEAFRVSPSSKNEISLSGTLRLGIIRIRDLKRLSLDTITGIGSTVHKLVQLGLSPLIVVDVDSEMDSHGENGGANFIKLVTTAIVEQSDLLIDKFENFSTEIEPLSLRSVRGLFEIEDGNMRFTLPELLLVPLAQGIIPVVAPVAVNLGDETQSFMRSSDAIKTIASELKRFNQEYVDSHGGNLELNSLLTVEKIIYIDNAGGIPSLERFKSSHVYINLLQEYDDIVAELYVGFLKPDFRDRHLQNLQDVNEVLSVVPEATGIITTPEIAMLRLDADTANPLIYNVLTDRPTISSSLPVNLRRTPMLNTTVVKKGMPLTVFTSEAGEAPIDLVKYDKAGLIDLPRLKNLIDDSFGRDLDLDHYLRRVNGKVAAVIVAGDYEGGAIITLEKSSYSDTLVPYLDKFAVLRSKQGTPGVADVVFKAMLSLFEDELLWRSRTNNPVNRYYFDRSKGNFTVDGNLWRGFYSGKKVRTRQDFRVYNDICGSIEPSWKK</sequence>
<dbReference type="EC" id="2.3.1.1" evidence="5 13"/>
<evidence type="ECO:0000256" key="7">
    <source>
        <dbReference type="ARBA" id="ARBA00022605"/>
    </source>
</evidence>
<dbReference type="PROSITE" id="PS51731">
    <property type="entry name" value="GNAT_NAGS"/>
    <property type="match status" value="1"/>
</dbReference>
<comment type="pathway">
    <text evidence="3 13">Amino-acid biosynthesis; L-arginine biosynthesis; N(2)-acetyl-L-ornithine from L-glutamate: step 1/4.</text>
</comment>
<keyword evidence="9" id="KW-0809">Transit peptide</keyword>
<dbReference type="RefSeq" id="XP_022459649.1">
    <property type="nucleotide sequence ID" value="XM_022602069.1"/>
</dbReference>
<dbReference type="Gene3D" id="3.40.630.30">
    <property type="match status" value="1"/>
</dbReference>
<dbReference type="GO" id="GO:0005759">
    <property type="term" value="C:mitochondrial matrix"/>
    <property type="evidence" value="ECO:0007669"/>
    <property type="project" value="TreeGrafter"/>
</dbReference>
<evidence type="ECO:0000256" key="9">
    <source>
        <dbReference type="ARBA" id="ARBA00022946"/>
    </source>
</evidence>
<dbReference type="PANTHER" id="PTHR23342:SF4">
    <property type="entry name" value="AMINO-ACID ACETYLTRANSFERASE, MITOCHONDRIAL"/>
    <property type="match status" value="1"/>
</dbReference>
<evidence type="ECO:0000256" key="10">
    <source>
        <dbReference type="ARBA" id="ARBA00023128"/>
    </source>
</evidence>
<evidence type="ECO:0000256" key="1">
    <source>
        <dbReference type="ARBA" id="ARBA00002294"/>
    </source>
</evidence>
<reference evidence="15" key="2">
    <citation type="submission" date="2014-02" db="EMBL/GenBank/DDBJ databases">
        <title>Complete DNA sequence of /Kuraishia capsulata/ illustrates novel genomic features among budding yeasts (/Saccharomycotina/).</title>
        <authorList>
            <person name="Morales L."/>
            <person name="Noel B."/>
            <person name="Porcel B."/>
            <person name="Marcet-Houben M."/>
            <person name="Hullo M-F."/>
            <person name="Sacerdot C."/>
            <person name="Tekaia F."/>
            <person name="Leh-Louis V."/>
            <person name="Despons L."/>
            <person name="Khanna V."/>
            <person name="Aury J-M."/>
            <person name="Barbe V."/>
            <person name="Couloux A."/>
            <person name="Labadie K."/>
            <person name="Pelletier E."/>
            <person name="Souciet J-L."/>
            <person name="Boekhout T."/>
            <person name="Gabaldon T."/>
            <person name="Wincker P."/>
            <person name="Dujon B."/>
        </authorList>
    </citation>
    <scope>NUCLEOTIDE SEQUENCE</scope>
    <source>
        <strain evidence="15">CBS 1993</strain>
    </source>
</reference>
<keyword evidence="11 13" id="KW-0012">Acyltransferase</keyword>
<dbReference type="GO" id="GO:0006526">
    <property type="term" value="P:L-arginine biosynthetic process"/>
    <property type="evidence" value="ECO:0007669"/>
    <property type="project" value="UniProtKB-UniPathway"/>
</dbReference>
<keyword evidence="10 13" id="KW-0496">Mitochondrion</keyword>
<dbReference type="HOGENOM" id="CLU_013088_0_0_1"/>
<dbReference type="GO" id="GO:0006592">
    <property type="term" value="P:ornithine biosynthetic process"/>
    <property type="evidence" value="ECO:0007669"/>
    <property type="project" value="TreeGrafter"/>
</dbReference>
<evidence type="ECO:0000256" key="6">
    <source>
        <dbReference type="ARBA" id="ARBA00018802"/>
    </source>
</evidence>
<accession>W6MM95</accession>
<dbReference type="PANTHER" id="PTHR23342">
    <property type="entry name" value="N-ACETYLGLUTAMATE SYNTHASE"/>
    <property type="match status" value="1"/>
</dbReference>
<name>W6MM95_9ASCO</name>
<proteinExistence type="inferred from homology"/>
<organism evidence="15 16">
    <name type="scientific">Kuraishia capsulata CBS 1993</name>
    <dbReference type="NCBI Taxonomy" id="1382522"/>
    <lineage>
        <taxon>Eukaryota</taxon>
        <taxon>Fungi</taxon>
        <taxon>Dikarya</taxon>
        <taxon>Ascomycota</taxon>
        <taxon>Saccharomycotina</taxon>
        <taxon>Pichiomycetes</taxon>
        <taxon>Pichiales</taxon>
        <taxon>Pichiaceae</taxon>
        <taxon>Kuraishia</taxon>
    </lineage>
</organism>
<dbReference type="EMBL" id="HG793128">
    <property type="protein sequence ID" value="CDK27656.1"/>
    <property type="molecule type" value="Genomic_DNA"/>
</dbReference>
<dbReference type="Proteomes" id="UP000019384">
    <property type="component" value="Unassembled WGS sequence"/>
</dbReference>
<dbReference type="PIRSF" id="PIRSF007892">
    <property type="entry name" value="NAGS_fungal"/>
    <property type="match status" value="1"/>
</dbReference>
<dbReference type="AlphaFoldDB" id="W6MM95"/>
<evidence type="ECO:0000256" key="13">
    <source>
        <dbReference type="PIRNR" id="PIRNR007892"/>
    </source>
</evidence>
<evidence type="ECO:0000256" key="2">
    <source>
        <dbReference type="ARBA" id="ARBA00004173"/>
    </source>
</evidence>
<comment type="function">
    <text evidence="1 13">N-acetylglutamate synthase involved in arginine biosynthesis.</text>
</comment>
<keyword evidence="16" id="KW-1185">Reference proteome</keyword>